<organism evidence="1 2">
    <name type="scientific">Pseudopedobacter saltans</name>
    <dbReference type="NCBI Taxonomy" id="151895"/>
    <lineage>
        <taxon>Bacteria</taxon>
        <taxon>Pseudomonadati</taxon>
        <taxon>Bacteroidota</taxon>
        <taxon>Sphingobacteriia</taxon>
        <taxon>Sphingobacteriales</taxon>
        <taxon>Sphingobacteriaceae</taxon>
        <taxon>Pseudopedobacter</taxon>
    </lineage>
</organism>
<name>A0A2W5F916_9SPHI</name>
<reference evidence="1 2" key="1">
    <citation type="submission" date="2017-11" db="EMBL/GenBank/DDBJ databases">
        <title>Infants hospitalized years apart are colonized by the same room-sourced microbial strains.</title>
        <authorList>
            <person name="Brooks B."/>
            <person name="Olm M.R."/>
            <person name="Firek B.A."/>
            <person name="Baker R."/>
            <person name="Thomas B.C."/>
            <person name="Morowitz M.J."/>
            <person name="Banfield J.F."/>
        </authorList>
    </citation>
    <scope>NUCLEOTIDE SEQUENCE [LARGE SCALE GENOMIC DNA]</scope>
    <source>
        <strain evidence="1">S2_009_000_R2_76</strain>
    </source>
</reference>
<dbReference type="Proteomes" id="UP000249645">
    <property type="component" value="Unassembled WGS sequence"/>
</dbReference>
<dbReference type="AlphaFoldDB" id="A0A2W5F916"/>
<accession>A0A2W5F916</accession>
<gene>
    <name evidence="1" type="ORF">DI598_00480</name>
</gene>
<comment type="caution">
    <text evidence="1">The sequence shown here is derived from an EMBL/GenBank/DDBJ whole genome shotgun (WGS) entry which is preliminary data.</text>
</comment>
<evidence type="ECO:0008006" key="3">
    <source>
        <dbReference type="Google" id="ProtNLM"/>
    </source>
</evidence>
<protein>
    <recommendedName>
        <fullName evidence="3">Alkyl hydroperoxide reductase subunit C/ Thiol specific antioxidant domain-containing protein</fullName>
    </recommendedName>
</protein>
<sequence>MSNNFAATTSKVLLPVLGNQSKSNYNYYPLLSGDKFPSFVLDRASFVSIKDKDLFTESFISSQDILDFPQPLVLAFLSVTDKVIDTQVWESLQSDIEIMGGRLLIVTNGNNKQFTHKIRRDNKLNIWEDHRQQLAEEAGLYDSQNPISDWLSGVDADIAIPAFYVIGKDHGIVFHHIDYALKTVSGSKFSESSFIRNLLTSVYQAASTNANYLRRAIS</sequence>
<evidence type="ECO:0000313" key="1">
    <source>
        <dbReference type="EMBL" id="PZP52545.1"/>
    </source>
</evidence>
<dbReference type="EMBL" id="QFOI01000003">
    <property type="protein sequence ID" value="PZP52545.1"/>
    <property type="molecule type" value="Genomic_DNA"/>
</dbReference>
<proteinExistence type="predicted"/>
<evidence type="ECO:0000313" key="2">
    <source>
        <dbReference type="Proteomes" id="UP000249645"/>
    </source>
</evidence>